<dbReference type="PANTHER" id="PTHR24103">
    <property type="entry name" value="E3 UBIQUITIN-PROTEIN LIGASE TRIM"/>
    <property type="match status" value="1"/>
</dbReference>
<feature type="transmembrane region" description="Helical" evidence="1">
    <location>
        <begin position="99"/>
        <end position="119"/>
    </location>
</feature>
<evidence type="ECO:0000256" key="1">
    <source>
        <dbReference type="SAM" id="Phobius"/>
    </source>
</evidence>
<dbReference type="PROSITE" id="PS50188">
    <property type="entry name" value="B302_SPRY"/>
    <property type="match status" value="1"/>
</dbReference>
<evidence type="ECO:0000259" key="2">
    <source>
        <dbReference type="PROSITE" id="PS50188"/>
    </source>
</evidence>
<evidence type="ECO:0000313" key="4">
    <source>
        <dbReference type="EMBL" id="KFV74394.1"/>
    </source>
</evidence>
<organism evidence="4 5">
    <name type="scientific">Dryobates pubescens</name>
    <name type="common">Downy woodpecker</name>
    <name type="synonym">Picoides pubescens</name>
    <dbReference type="NCBI Taxonomy" id="118200"/>
    <lineage>
        <taxon>Eukaryota</taxon>
        <taxon>Metazoa</taxon>
        <taxon>Chordata</taxon>
        <taxon>Craniata</taxon>
        <taxon>Vertebrata</taxon>
        <taxon>Euteleostomi</taxon>
        <taxon>Archelosauria</taxon>
        <taxon>Archosauria</taxon>
        <taxon>Dinosauria</taxon>
        <taxon>Saurischia</taxon>
        <taxon>Theropoda</taxon>
        <taxon>Coelurosauria</taxon>
        <taxon>Aves</taxon>
        <taxon>Neognathae</taxon>
        <taxon>Neoaves</taxon>
        <taxon>Telluraves</taxon>
        <taxon>Coraciimorphae</taxon>
        <taxon>Piciformes</taxon>
        <taxon>Picidae</taxon>
        <taxon>Dryobates</taxon>
    </lineage>
</organism>
<feature type="domain" description="Ig-like" evidence="3">
    <location>
        <begin position="13"/>
        <end position="87"/>
    </location>
</feature>
<dbReference type="InterPro" id="IPR001870">
    <property type="entry name" value="B30.2/SPRY"/>
</dbReference>
<keyword evidence="5" id="KW-1185">Reference proteome</keyword>
<dbReference type="STRING" id="118200.A0A093J642"/>
<dbReference type="Gene3D" id="2.60.40.10">
    <property type="entry name" value="Immunoglobulins"/>
    <property type="match status" value="1"/>
</dbReference>
<dbReference type="InterPro" id="IPR013320">
    <property type="entry name" value="ConA-like_dom_sf"/>
</dbReference>
<dbReference type="InterPro" id="IPR050143">
    <property type="entry name" value="TRIM/RBCC"/>
</dbReference>
<dbReference type="InterPro" id="IPR043136">
    <property type="entry name" value="B30.2/SPRY_sf"/>
</dbReference>
<feature type="non-terminal residue" evidence="4">
    <location>
        <position position="260"/>
    </location>
</feature>
<keyword evidence="1" id="KW-0472">Membrane</keyword>
<dbReference type="AlphaFoldDB" id="A0A093J642"/>
<proteinExistence type="predicted"/>
<evidence type="ECO:0000313" key="5">
    <source>
        <dbReference type="Proteomes" id="UP000053875"/>
    </source>
</evidence>
<dbReference type="PROSITE" id="PS50835">
    <property type="entry name" value="IG_LIKE"/>
    <property type="match status" value="1"/>
</dbReference>
<keyword evidence="1" id="KW-0812">Transmembrane</keyword>
<sequence length="260" mass="29102">GVQHPLLVLDGYEGDGIRLKCLSERLFADVQVLWRSGGGEDVLGTPLSNSSTANASSSLVLKPGSGNSVSCKVIDKVLRTSTESSVVIADVFFPATSPWLAAFIVILLLILLLVLSALYKIRGNAQKEFQEDRQWRFHIQTSSLPDMDQLQRELDEEKEIFEKDPLQKTLPRHEGNRLWSFFAEQLQGELVQITLDESCKHPNLSIKEKNRVMACTQPQPPLEALVVAREGFSGGKHYWEVEVGDKSQWELGVVCEEVRE</sequence>
<keyword evidence="1" id="KW-1133">Transmembrane helix</keyword>
<dbReference type="InterPro" id="IPR013783">
    <property type="entry name" value="Ig-like_fold"/>
</dbReference>
<dbReference type="EMBL" id="KL217171">
    <property type="protein sequence ID" value="KFV74394.1"/>
    <property type="molecule type" value="Genomic_DNA"/>
</dbReference>
<name>A0A093J642_DRYPU</name>
<dbReference type="Proteomes" id="UP000053875">
    <property type="component" value="Unassembled WGS sequence"/>
</dbReference>
<gene>
    <name evidence="4" type="ORF">N307_00698</name>
</gene>
<feature type="non-terminal residue" evidence="4">
    <location>
        <position position="1"/>
    </location>
</feature>
<evidence type="ECO:0000259" key="3">
    <source>
        <dbReference type="PROSITE" id="PS50835"/>
    </source>
</evidence>
<accession>A0A093J642</accession>
<dbReference type="SUPFAM" id="SSF49899">
    <property type="entry name" value="Concanavalin A-like lectins/glucanases"/>
    <property type="match status" value="1"/>
</dbReference>
<dbReference type="Gene3D" id="2.60.120.920">
    <property type="match status" value="1"/>
</dbReference>
<protein>
    <submittedName>
        <fullName evidence="4">Butyrophilin-like 9</fullName>
    </submittedName>
</protein>
<feature type="domain" description="B30.2/SPRY" evidence="2">
    <location>
        <begin position="173"/>
        <end position="260"/>
    </location>
</feature>
<dbReference type="InterPro" id="IPR007110">
    <property type="entry name" value="Ig-like_dom"/>
</dbReference>
<reference evidence="4 5" key="1">
    <citation type="submission" date="2014-04" db="EMBL/GenBank/DDBJ databases">
        <title>Genome evolution of avian class.</title>
        <authorList>
            <person name="Zhang G."/>
            <person name="Li C."/>
        </authorList>
    </citation>
    <scope>NUCLEOTIDE SEQUENCE [LARGE SCALE GENOMIC DNA]</scope>
    <source>
        <strain evidence="4">BGI_N307</strain>
    </source>
</reference>